<dbReference type="GeneID" id="26907931"/>
<dbReference type="RefSeq" id="XP_015655287.1">
    <property type="nucleotide sequence ID" value="XM_015806365.1"/>
</dbReference>
<evidence type="ECO:0000259" key="5">
    <source>
        <dbReference type="PROSITE" id="PS52035"/>
    </source>
</evidence>
<dbReference type="GO" id="GO:0004181">
    <property type="term" value="F:metallocarboxypeptidase activity"/>
    <property type="evidence" value="ECO:0007669"/>
    <property type="project" value="InterPro"/>
</dbReference>
<feature type="compositionally biased region" description="Acidic residues" evidence="4">
    <location>
        <begin position="1456"/>
        <end position="1467"/>
    </location>
</feature>
<dbReference type="VEuPathDB" id="TriTrypDB:LpyrH10_19_1970"/>
<comment type="cofactor">
    <cofactor evidence="1">
        <name>Zn(2+)</name>
        <dbReference type="ChEBI" id="CHEBI:29105"/>
    </cofactor>
</comment>
<proteinExistence type="inferred from homology"/>
<dbReference type="Gene3D" id="2.60.40.3120">
    <property type="match status" value="1"/>
</dbReference>
<evidence type="ECO:0000256" key="4">
    <source>
        <dbReference type="SAM" id="MobiDB-lite"/>
    </source>
</evidence>
<dbReference type="InterPro" id="IPR000834">
    <property type="entry name" value="Peptidase_M14"/>
</dbReference>
<dbReference type="Pfam" id="PF18027">
    <property type="entry name" value="Pepdidase_M14_N"/>
    <property type="match status" value="1"/>
</dbReference>
<reference evidence="6 7" key="1">
    <citation type="submission" date="2015-07" db="EMBL/GenBank/DDBJ databases">
        <title>High-quality genome of monoxenous trypanosomatid Leptomonas pyrrhocoris.</title>
        <authorList>
            <person name="Flegontov P."/>
            <person name="Butenko A."/>
            <person name="Firsov S."/>
            <person name="Vlcek C."/>
            <person name="Logacheva M.D."/>
            <person name="Field M."/>
            <person name="Filatov D."/>
            <person name="Flegontova O."/>
            <person name="Gerasimov E."/>
            <person name="Jackson A.P."/>
            <person name="Kelly S."/>
            <person name="Opperdoes F."/>
            <person name="O'Reilly A."/>
            <person name="Votypka J."/>
            <person name="Yurchenko V."/>
            <person name="Lukes J."/>
        </authorList>
    </citation>
    <scope>NUCLEOTIDE SEQUENCE [LARGE SCALE GENOMIC DNA]</scope>
    <source>
        <strain evidence="6">H10</strain>
    </source>
</reference>
<keyword evidence="7" id="KW-1185">Reference proteome</keyword>
<dbReference type="RefSeq" id="XP_015655286.1">
    <property type="nucleotide sequence ID" value="XM_015806364.1"/>
</dbReference>
<name>A0A0N0DT34_LEPPY</name>
<feature type="region of interest" description="Disordered" evidence="4">
    <location>
        <begin position="879"/>
        <end position="939"/>
    </location>
</feature>
<feature type="compositionally biased region" description="Low complexity" evidence="4">
    <location>
        <begin position="1512"/>
        <end position="1521"/>
    </location>
</feature>
<dbReference type="EMBL" id="LGTL01000019">
    <property type="protein sequence ID" value="KPA76848.1"/>
    <property type="molecule type" value="Genomic_DNA"/>
</dbReference>
<feature type="active site" description="Proton donor/acceptor" evidence="3">
    <location>
        <position position="1256"/>
    </location>
</feature>
<dbReference type="InterPro" id="IPR050821">
    <property type="entry name" value="Cytosolic_carboxypeptidase"/>
</dbReference>
<dbReference type="PANTHER" id="PTHR12756">
    <property type="entry name" value="CYTOSOLIC CARBOXYPEPTIDASE"/>
    <property type="match status" value="1"/>
</dbReference>
<comment type="similarity">
    <text evidence="2 3">Belongs to the peptidase M14 family.</text>
</comment>
<keyword evidence="6" id="KW-0645">Protease</keyword>
<dbReference type="SUPFAM" id="SSF53187">
    <property type="entry name" value="Zn-dependent exopeptidases"/>
    <property type="match status" value="1"/>
</dbReference>
<feature type="region of interest" description="Disordered" evidence="4">
    <location>
        <begin position="1453"/>
        <end position="1562"/>
    </location>
</feature>
<accession>A0A0N0DT34</accession>
<feature type="region of interest" description="Disordered" evidence="4">
    <location>
        <begin position="1166"/>
        <end position="1200"/>
    </location>
</feature>
<feature type="region of interest" description="Disordered" evidence="4">
    <location>
        <begin position="810"/>
        <end position="829"/>
    </location>
</feature>
<comment type="caution">
    <text evidence="6">The sequence shown here is derived from an EMBL/GenBank/DDBJ whole genome shotgun (WGS) entry which is preliminary data.</text>
</comment>
<feature type="compositionally biased region" description="Basic and acidic residues" evidence="4">
    <location>
        <begin position="1493"/>
        <end position="1511"/>
    </location>
</feature>
<feature type="compositionally biased region" description="Basic and acidic residues" evidence="4">
    <location>
        <begin position="1372"/>
        <end position="1383"/>
    </location>
</feature>
<dbReference type="OrthoDB" id="10253041at2759"/>
<evidence type="ECO:0000313" key="6">
    <source>
        <dbReference type="EMBL" id="KPA76848.1"/>
    </source>
</evidence>
<dbReference type="GO" id="GO:0006508">
    <property type="term" value="P:proteolysis"/>
    <property type="evidence" value="ECO:0007669"/>
    <property type="project" value="InterPro"/>
</dbReference>
<dbReference type="Pfam" id="PF00246">
    <property type="entry name" value="Peptidase_M14"/>
    <property type="match status" value="1"/>
</dbReference>
<feature type="compositionally biased region" description="Low complexity" evidence="4">
    <location>
        <begin position="1407"/>
        <end position="1421"/>
    </location>
</feature>
<protein>
    <submittedName>
        <fullName evidence="6">Putative Zinc carboxypeptidase</fullName>
    </submittedName>
</protein>
<evidence type="ECO:0000256" key="1">
    <source>
        <dbReference type="ARBA" id="ARBA00001947"/>
    </source>
</evidence>
<dbReference type="OMA" id="FMADCRE"/>
<dbReference type="PANTHER" id="PTHR12756:SF11">
    <property type="entry name" value="CYTOSOLIC CARBOXYPEPTIDASE 1"/>
    <property type="match status" value="1"/>
</dbReference>
<evidence type="ECO:0000313" key="7">
    <source>
        <dbReference type="Proteomes" id="UP000037923"/>
    </source>
</evidence>
<dbReference type="EMBL" id="LGTL01000019">
    <property type="protein sequence ID" value="KPA76847.1"/>
    <property type="molecule type" value="Genomic_DNA"/>
</dbReference>
<feature type="region of interest" description="Disordered" evidence="4">
    <location>
        <begin position="1365"/>
        <end position="1424"/>
    </location>
</feature>
<feature type="compositionally biased region" description="Basic and acidic residues" evidence="4">
    <location>
        <begin position="1170"/>
        <end position="1180"/>
    </location>
</feature>
<dbReference type="Proteomes" id="UP000037923">
    <property type="component" value="Unassembled WGS sequence"/>
</dbReference>
<dbReference type="InterPro" id="IPR040626">
    <property type="entry name" value="Pepdidase_M14_N"/>
</dbReference>
<sequence length="1562" mass="168415">MVVQNIEEIQGMLFSSLQAATAVEALAPLAPPHDAAAGSHFQRSKSCNAQLESPLISTASGFFLSRKDRRKAWTLLLHKNTHAFPILVNAARSPLATREAQVVATILTFVYNVLRHMAGERQRRAVLLCEKLGLLRVCTAVLQECRRRLQCETTTTAARASCLRACEAAGLLFTLGHTFNVKLSAAFRLSQSLDCTLACAFSIFAVVEAEFAAFQQTVSLLGPGKSLREMTKAYAKAHTRKDTLKALRAFQARSQWSVAAFSHFCFTLFVFTGNAASAKELGSRGADVCATAIAMTTYFLSQVAPVLLTNVVYERQEETLHPTVGPLVAIDHTHWAPAWVVKMLRHVELMLLWCVALLHRLGSCDKVQCEVSALALRLHVPRGCLIFLAPPSEVATQLAPRRECVHVVLMLLSTLFEADRAGALVDISDFGGLKSLVTSVLALSETAAQQWHHYYIQMATIYGCLQLPALAGRSSCYVDQRIPVALRRFHSTSQETTRATVASAARDFKSGNDSTSTSQTGNLTAALSAVAPLSSPCAAALSVDEAHARHDGGSNASSHTNTTGTQCLSAAEQFTSVPDAVLSPLLSHFGAAQGGDMEDGLLLVDTKPSLFSPELHHGTVDAASALSEFSEGQLPWPFTDAAPPTTAEHWQGKPIHVKSVSEDEHLQVPLKEVPQEDRVRVLRHHIARLAQLDETACDATCNPHVYKVVYERRSSAGPAVTDAAVQPSHDGIGFFSDYEGGNLQRVVEVADNEFDLVLAWDTATNSYTQWFNFGVRGFAPGKTYHFNILNMEKQGSTFNDGQKPLLLHVPESSRGSPNKGTKKPCAPPHWQRAGHNIFYFRNTYERPVRTHFFTKDAESGGGSAASAHASPVANAPQRFFPTRANAGGTAARTLPSRTPPPPPPVVAKRRTPTPALASPAGRSATSGNSNEDDSDGGGKKQKNYFTVTFSVTMPAEASGRVYLANCFPFSYTELRQHVSWLAAQMQSSFTPALRAQTLCVTPGGLEVPLLTVTALHRRGSEEPYTMDEIRRRPIALLVARVHPGETNASWVMQGLLDALLRPSAAAAAWSALLCETFVFKVVPMLNVDGVMMGNHRCSFAGMDMNRDYLAPKAELNPTLYALKQLLRYWRQEEGRQTVMFADFHGHSRAKNFLVYGCTSETMKGVAHHLGGRDERAKGRGSDSTGDGGGRRRRVRVRQTSTDAPLGPEKLLAVLLNSLFPSFSLSQSSYAVTKDKISSARIVLYDEFGVRMSYGFEGTMVGGRVSLPDLLVPLTDAASTAGTLWKEEVHYSPTVFRAMGDAFVRAVAILAEQWIAVTTAAAAAPTSDGGSGNVSNVSSEKLRKSGIGARCGCSAEVMQALWGATAAAGSGRDAPRSRREELAKDIASSEPRAGPYAIATRSDRRQGNASSSHASATASNTTVHDAATHPPAVSAAGQLDALNYLFLAHQRETAVQEGDDGDNAEDDADQRTVDGSEVWSVAEGSDTEVVGKAGKQDREKRANRGDNSDTGDRSPSSSSSDSGSDDHDWSGFNSSASSAEEDIDVERSSASSVDDEIPTNLFL</sequence>
<feature type="domain" description="Peptidase M14" evidence="5">
    <location>
        <begin position="967"/>
        <end position="1288"/>
    </location>
</feature>
<dbReference type="Gene3D" id="3.40.630.10">
    <property type="entry name" value="Zn peptidases"/>
    <property type="match status" value="1"/>
</dbReference>
<keyword evidence="6" id="KW-0378">Hydrolase</keyword>
<organism evidence="6 7">
    <name type="scientific">Leptomonas pyrrhocoris</name>
    <name type="common">Firebug parasite</name>
    <dbReference type="NCBI Taxonomy" id="157538"/>
    <lineage>
        <taxon>Eukaryota</taxon>
        <taxon>Discoba</taxon>
        <taxon>Euglenozoa</taxon>
        <taxon>Kinetoplastea</taxon>
        <taxon>Metakinetoplastina</taxon>
        <taxon>Trypanosomatida</taxon>
        <taxon>Trypanosomatidae</taxon>
        <taxon>Leishmaniinae</taxon>
        <taxon>Leptomonas</taxon>
    </lineage>
</organism>
<evidence type="ECO:0000256" key="2">
    <source>
        <dbReference type="ARBA" id="ARBA00005988"/>
    </source>
</evidence>
<feature type="compositionally biased region" description="Low complexity" evidence="4">
    <location>
        <begin position="882"/>
        <end position="896"/>
    </location>
</feature>
<keyword evidence="6" id="KW-0121">Carboxypeptidase</keyword>
<dbReference type="PROSITE" id="PS52035">
    <property type="entry name" value="PEPTIDASE_M14"/>
    <property type="match status" value="1"/>
</dbReference>
<evidence type="ECO:0000256" key="3">
    <source>
        <dbReference type="PROSITE-ProRule" id="PRU01379"/>
    </source>
</evidence>
<dbReference type="GO" id="GO:0008270">
    <property type="term" value="F:zinc ion binding"/>
    <property type="evidence" value="ECO:0007669"/>
    <property type="project" value="InterPro"/>
</dbReference>
<gene>
    <name evidence="6" type="ORF">ABB37_07646</name>
</gene>